<dbReference type="EMBL" id="LGTW01000036">
    <property type="protein sequence ID" value="KWX19795.1"/>
    <property type="molecule type" value="Genomic_DNA"/>
</dbReference>
<evidence type="ECO:0000313" key="2">
    <source>
        <dbReference type="EMBL" id="KWX19795.1"/>
    </source>
</evidence>
<feature type="chain" id="PRO_5038631579" description="DUF732 domain-containing protein" evidence="1">
    <location>
        <begin position="34"/>
        <end position="85"/>
    </location>
</feature>
<dbReference type="PATRIC" id="fig|59750.3.peg.5170"/>
<dbReference type="AlphaFoldDB" id="A0A132PBT6"/>
<keyword evidence="1" id="KW-0732">Signal</keyword>
<evidence type="ECO:0000256" key="1">
    <source>
        <dbReference type="SAM" id="SignalP"/>
    </source>
</evidence>
<evidence type="ECO:0008006" key="4">
    <source>
        <dbReference type="Google" id="ProtNLM"/>
    </source>
</evidence>
<proteinExistence type="predicted"/>
<gene>
    <name evidence="2" type="ORF">AFM11_34165</name>
</gene>
<reference evidence="2 3" key="1">
    <citation type="submission" date="2015-07" db="EMBL/GenBank/DDBJ databases">
        <title>A draft genome sequence of Mycobacterium wolinskyi.</title>
        <authorList>
            <person name="de Man T.J."/>
            <person name="Perry K.A."/>
            <person name="Coulliette A.D."/>
            <person name="Jensen B."/>
            <person name="Toney N.C."/>
            <person name="Limbago B.M."/>
            <person name="Noble-Wang J."/>
        </authorList>
    </citation>
    <scope>NUCLEOTIDE SEQUENCE [LARGE SCALE GENOMIC DNA]</scope>
    <source>
        <strain evidence="2 3">CDC_01</strain>
    </source>
</reference>
<organism evidence="2 3">
    <name type="scientific">Mycolicibacterium wolinskyi</name>
    <dbReference type="NCBI Taxonomy" id="59750"/>
    <lineage>
        <taxon>Bacteria</taxon>
        <taxon>Bacillati</taxon>
        <taxon>Actinomycetota</taxon>
        <taxon>Actinomycetes</taxon>
        <taxon>Mycobacteriales</taxon>
        <taxon>Mycobacteriaceae</taxon>
        <taxon>Mycolicibacterium</taxon>
    </lineage>
</organism>
<dbReference type="Proteomes" id="UP000070612">
    <property type="component" value="Unassembled WGS sequence"/>
</dbReference>
<comment type="caution">
    <text evidence="2">The sequence shown here is derived from an EMBL/GenBank/DDBJ whole genome shotgun (WGS) entry which is preliminary data.</text>
</comment>
<keyword evidence="3" id="KW-1185">Reference proteome</keyword>
<accession>A0A132PBT6</accession>
<name>A0A132PBT6_9MYCO</name>
<protein>
    <recommendedName>
        <fullName evidence="4">DUF732 domain-containing protein</fullName>
    </recommendedName>
</protein>
<evidence type="ECO:0000313" key="3">
    <source>
        <dbReference type="Proteomes" id="UP000070612"/>
    </source>
</evidence>
<feature type="signal peptide" evidence="1">
    <location>
        <begin position="1"/>
        <end position="33"/>
    </location>
</feature>
<sequence>MARHPGTYTTITPSYALLCVAFGALAAAAYVVAAPDSMPALTGAQCAHYHSDFDERRALLPADSADDWTHPQAVDIPQLGGRCHL</sequence>
<dbReference type="RefSeq" id="WP_067859098.1">
    <property type="nucleotide sequence ID" value="NZ_JBJZOV010000002.1"/>
</dbReference>